<proteinExistence type="inferred from homology"/>
<evidence type="ECO:0000313" key="9">
    <source>
        <dbReference type="Proteomes" id="UP000242519"/>
    </source>
</evidence>
<dbReference type="OrthoDB" id="10017208at2759"/>
<evidence type="ECO:0000256" key="2">
    <source>
        <dbReference type="ARBA" id="ARBA00022692"/>
    </source>
</evidence>
<dbReference type="Proteomes" id="UP000242519">
    <property type="component" value="Unassembled WGS sequence"/>
</dbReference>
<evidence type="ECO:0000313" key="8">
    <source>
        <dbReference type="EMBL" id="OWP07440.1"/>
    </source>
</evidence>
<evidence type="ECO:0000256" key="4">
    <source>
        <dbReference type="ARBA" id="ARBA00023136"/>
    </source>
</evidence>
<dbReference type="STRING" id="503106.A0A218ZIF1"/>
<evidence type="ECO:0000256" key="6">
    <source>
        <dbReference type="SAM" id="Phobius"/>
    </source>
</evidence>
<keyword evidence="4 6" id="KW-0472">Membrane</keyword>
<keyword evidence="3 6" id="KW-1133">Transmembrane helix</keyword>
<comment type="similarity">
    <text evidence="5">Belongs to the SAT4 family.</text>
</comment>
<evidence type="ECO:0000256" key="1">
    <source>
        <dbReference type="ARBA" id="ARBA00004141"/>
    </source>
</evidence>
<dbReference type="InterPro" id="IPR049326">
    <property type="entry name" value="Rhodopsin_dom_fungi"/>
</dbReference>
<feature type="transmembrane region" description="Helical" evidence="6">
    <location>
        <begin position="162"/>
        <end position="182"/>
    </location>
</feature>
<keyword evidence="2 6" id="KW-0812">Transmembrane</keyword>
<dbReference type="PANTHER" id="PTHR33048">
    <property type="entry name" value="PTH11-LIKE INTEGRAL MEMBRANE PROTEIN (AFU_ORTHOLOGUE AFUA_5G11245)"/>
    <property type="match status" value="1"/>
</dbReference>
<feature type="transmembrane region" description="Helical" evidence="6">
    <location>
        <begin position="85"/>
        <end position="114"/>
    </location>
</feature>
<feature type="transmembrane region" description="Helical" evidence="6">
    <location>
        <begin position="7"/>
        <end position="28"/>
    </location>
</feature>
<dbReference type="InParanoid" id="A0A218ZIF1"/>
<evidence type="ECO:0000259" key="7">
    <source>
        <dbReference type="Pfam" id="PF20684"/>
    </source>
</evidence>
<dbReference type="PANTHER" id="PTHR33048:SF47">
    <property type="entry name" value="INTEGRAL MEMBRANE PROTEIN-RELATED"/>
    <property type="match status" value="1"/>
</dbReference>
<reference evidence="8 9" key="1">
    <citation type="submission" date="2017-04" db="EMBL/GenBank/DDBJ databases">
        <title>Draft genome sequence of Marssonina coronaria NL1: causal agent of apple blotch.</title>
        <authorList>
            <person name="Cheng Q."/>
        </authorList>
    </citation>
    <scope>NUCLEOTIDE SEQUENCE [LARGE SCALE GENOMIC DNA]</scope>
    <source>
        <strain evidence="8 9">NL1</strain>
    </source>
</reference>
<protein>
    <submittedName>
        <fullName evidence="8">Integral membrane protein</fullName>
    </submittedName>
</protein>
<feature type="transmembrane region" description="Helical" evidence="6">
    <location>
        <begin position="48"/>
        <end position="73"/>
    </location>
</feature>
<accession>A0A218ZIF1</accession>
<evidence type="ECO:0000256" key="3">
    <source>
        <dbReference type="ARBA" id="ARBA00022989"/>
    </source>
</evidence>
<dbReference type="AlphaFoldDB" id="A0A218ZIF1"/>
<keyword evidence="9" id="KW-1185">Reference proteome</keyword>
<dbReference type="Pfam" id="PF20684">
    <property type="entry name" value="Fung_rhodopsin"/>
    <property type="match status" value="1"/>
</dbReference>
<gene>
    <name evidence="8" type="ORF">B2J93_4969</name>
</gene>
<dbReference type="EMBL" id="MZNU01000004">
    <property type="protein sequence ID" value="OWP07440.1"/>
    <property type="molecule type" value="Genomic_DNA"/>
</dbReference>
<feature type="transmembrane region" description="Helical" evidence="6">
    <location>
        <begin position="129"/>
        <end position="150"/>
    </location>
</feature>
<dbReference type="InterPro" id="IPR052337">
    <property type="entry name" value="SAT4-like"/>
</dbReference>
<organism evidence="8 9">
    <name type="scientific">Diplocarpon coronariae</name>
    <dbReference type="NCBI Taxonomy" id="2795749"/>
    <lineage>
        <taxon>Eukaryota</taxon>
        <taxon>Fungi</taxon>
        <taxon>Dikarya</taxon>
        <taxon>Ascomycota</taxon>
        <taxon>Pezizomycotina</taxon>
        <taxon>Leotiomycetes</taxon>
        <taxon>Helotiales</taxon>
        <taxon>Drepanopezizaceae</taxon>
        <taxon>Diplocarpon</taxon>
    </lineage>
</organism>
<dbReference type="GO" id="GO:0016020">
    <property type="term" value="C:membrane"/>
    <property type="evidence" value="ECO:0007669"/>
    <property type="project" value="UniProtKB-SubCell"/>
</dbReference>
<evidence type="ECO:0000256" key="5">
    <source>
        <dbReference type="ARBA" id="ARBA00038359"/>
    </source>
</evidence>
<comment type="caution">
    <text evidence="8">The sequence shown here is derived from an EMBL/GenBank/DDBJ whole genome shotgun (WGS) entry which is preliminary data.</text>
</comment>
<comment type="subcellular location">
    <subcellularLocation>
        <location evidence="1">Membrane</location>
        <topology evidence="1">Multi-pass membrane protein</topology>
    </subcellularLocation>
</comment>
<name>A0A218ZIF1_9HELO</name>
<feature type="domain" description="Rhodopsin" evidence="7">
    <location>
        <begin position="47"/>
        <end position="226"/>
    </location>
</feature>
<sequence>MASPGSAVNLVAVGSAVLATLVVAARLVARLCYFRAGGWDDLMILAALYFWLTLIFYNMTLVFAKASVVLQYLRVFYHRRTRYACLAAITFLGLSGTQLLLTSIWSCVPIAAYWDASIQGRCIEKKPLWLFNAGMNIFTELMVLIIPMPALSTLNLPLKQRVGLMFVFALGGFVCIVSVLRLHSIYVASVSVDVPWDTIATSEWSNLEGAVGVICASLPPITSLLTRCYTGARSPSGARLKELPSFIAMPITNLDHKSKQEVRFGVEEVGDMGMRKGTTNTGSAR</sequence>